<dbReference type="CDD" id="cd02961">
    <property type="entry name" value="PDI_a_family"/>
    <property type="match status" value="1"/>
</dbReference>
<name>A0A8T0GKI3_CERPU</name>
<dbReference type="AlphaFoldDB" id="A0A8T0GKI3"/>
<dbReference type="PANTHER" id="PTHR18929:SF218">
    <property type="entry name" value="PROTEIN DISULFIDE-ISOMERASE 5-2"/>
    <property type="match status" value="1"/>
</dbReference>
<organism evidence="8 9">
    <name type="scientific">Ceratodon purpureus</name>
    <name type="common">Fire moss</name>
    <name type="synonym">Dicranum purpureum</name>
    <dbReference type="NCBI Taxonomy" id="3225"/>
    <lineage>
        <taxon>Eukaryota</taxon>
        <taxon>Viridiplantae</taxon>
        <taxon>Streptophyta</taxon>
        <taxon>Embryophyta</taxon>
        <taxon>Bryophyta</taxon>
        <taxon>Bryophytina</taxon>
        <taxon>Bryopsida</taxon>
        <taxon>Dicranidae</taxon>
        <taxon>Pseudoditrichales</taxon>
        <taxon>Ditrichaceae</taxon>
        <taxon>Ceratodon</taxon>
    </lineage>
</organism>
<reference evidence="8" key="1">
    <citation type="submission" date="2020-06" db="EMBL/GenBank/DDBJ databases">
        <title>WGS assembly of Ceratodon purpureus strain R40.</title>
        <authorList>
            <person name="Carey S.B."/>
            <person name="Jenkins J."/>
            <person name="Shu S."/>
            <person name="Lovell J.T."/>
            <person name="Sreedasyam A."/>
            <person name="Maumus F."/>
            <person name="Tiley G.P."/>
            <person name="Fernandez-Pozo N."/>
            <person name="Barry K."/>
            <person name="Chen C."/>
            <person name="Wang M."/>
            <person name="Lipzen A."/>
            <person name="Daum C."/>
            <person name="Saski C.A."/>
            <person name="Payton A.C."/>
            <person name="Mcbreen J.C."/>
            <person name="Conrad R.E."/>
            <person name="Kollar L.M."/>
            <person name="Olsson S."/>
            <person name="Huttunen S."/>
            <person name="Landis J.B."/>
            <person name="Wickett N.J."/>
            <person name="Johnson M.G."/>
            <person name="Rensing S.A."/>
            <person name="Grimwood J."/>
            <person name="Schmutz J."/>
            <person name="Mcdaniel S.F."/>
        </authorList>
    </citation>
    <scope>NUCLEOTIDE SEQUENCE</scope>
    <source>
        <strain evidence="8">R40</strain>
    </source>
</reference>
<evidence type="ECO:0000256" key="6">
    <source>
        <dbReference type="SAM" id="Phobius"/>
    </source>
</evidence>
<keyword evidence="9" id="KW-1185">Reference proteome</keyword>
<feature type="domain" description="Thioredoxin" evidence="7">
    <location>
        <begin position="107"/>
        <end position="227"/>
    </location>
</feature>
<evidence type="ECO:0000256" key="4">
    <source>
        <dbReference type="ARBA" id="ARBA00023284"/>
    </source>
</evidence>
<dbReference type="PROSITE" id="PS00194">
    <property type="entry name" value="THIOREDOXIN_1"/>
    <property type="match status" value="1"/>
</dbReference>
<dbReference type="SUPFAM" id="SSF52833">
    <property type="entry name" value="Thioredoxin-like"/>
    <property type="match status" value="2"/>
</dbReference>
<dbReference type="GO" id="GO:0034976">
    <property type="term" value="P:response to endoplasmic reticulum stress"/>
    <property type="evidence" value="ECO:0007669"/>
    <property type="project" value="TreeGrafter"/>
</dbReference>
<evidence type="ECO:0000259" key="7">
    <source>
        <dbReference type="PROSITE" id="PS51352"/>
    </source>
</evidence>
<feature type="transmembrane region" description="Helical" evidence="6">
    <location>
        <begin position="462"/>
        <end position="482"/>
    </location>
</feature>
<evidence type="ECO:0000313" key="9">
    <source>
        <dbReference type="Proteomes" id="UP000822688"/>
    </source>
</evidence>
<dbReference type="GO" id="GO:0005783">
    <property type="term" value="C:endoplasmic reticulum"/>
    <property type="evidence" value="ECO:0007669"/>
    <property type="project" value="TreeGrafter"/>
</dbReference>
<dbReference type="EMBL" id="CM026431">
    <property type="protein sequence ID" value="KAG0558744.1"/>
    <property type="molecule type" value="Genomic_DNA"/>
</dbReference>
<keyword evidence="4" id="KW-0676">Redox-active center</keyword>
<dbReference type="GO" id="GO:0006457">
    <property type="term" value="P:protein folding"/>
    <property type="evidence" value="ECO:0007669"/>
    <property type="project" value="TreeGrafter"/>
</dbReference>
<dbReference type="Proteomes" id="UP000822688">
    <property type="component" value="Chromosome 10"/>
</dbReference>
<dbReference type="Pfam" id="PF00085">
    <property type="entry name" value="Thioredoxin"/>
    <property type="match status" value="1"/>
</dbReference>
<protein>
    <recommendedName>
        <fullName evidence="7">Thioredoxin domain-containing protein</fullName>
    </recommendedName>
</protein>
<evidence type="ECO:0000256" key="3">
    <source>
        <dbReference type="ARBA" id="ARBA00023157"/>
    </source>
</evidence>
<accession>A0A8T0GKI3</accession>
<comment type="caution">
    <text evidence="8">The sequence shown here is derived from an EMBL/GenBank/DDBJ whole genome shotgun (WGS) entry which is preliminary data.</text>
</comment>
<dbReference type="InterPro" id="IPR013766">
    <property type="entry name" value="Thioredoxin_domain"/>
</dbReference>
<dbReference type="PRINTS" id="PR00421">
    <property type="entry name" value="THIOREDOXIN"/>
</dbReference>
<keyword evidence="3" id="KW-1015">Disulfide bond</keyword>
<dbReference type="PROSITE" id="PS51352">
    <property type="entry name" value="THIOREDOXIN_2"/>
    <property type="match status" value="1"/>
</dbReference>
<keyword evidence="6" id="KW-0812">Transmembrane</keyword>
<feature type="region of interest" description="Disordered" evidence="5">
    <location>
        <begin position="494"/>
        <end position="523"/>
    </location>
</feature>
<dbReference type="PANTHER" id="PTHR18929">
    <property type="entry name" value="PROTEIN DISULFIDE ISOMERASE"/>
    <property type="match status" value="1"/>
</dbReference>
<dbReference type="InterPro" id="IPR017937">
    <property type="entry name" value="Thioredoxin_CS"/>
</dbReference>
<evidence type="ECO:0000256" key="5">
    <source>
        <dbReference type="SAM" id="MobiDB-lite"/>
    </source>
</evidence>
<dbReference type="Gene3D" id="3.40.30.10">
    <property type="entry name" value="Glutaredoxin"/>
    <property type="match status" value="3"/>
</dbReference>
<evidence type="ECO:0000313" key="8">
    <source>
        <dbReference type="EMBL" id="KAG0558744.1"/>
    </source>
</evidence>
<keyword evidence="6" id="KW-0472">Membrane</keyword>
<sequence>MQLRGASFGSVIEPLNMEFEIIFAAFRMCYCGNSLMPMSGRGSGFHMEPSSCTPCGCDLGGASFLFSAGLWSDGVFAMAVLSSVRVFCYWVCVICVISSAGGLEEEAVVGEAVPASGFYGRVVELTDDSFDAAIAKHDHILVDFYAPWCGHCKRLAPQLDIAAPVLAQDSRPIVLAKIDAEKHSRVASKYKISAFPTLKFFINGFPTDYAGPRKADGIVSYLRRLSAPSIEQLSSEADLRKFVKSIGPEIPLFVGFGLKAIDLEELAKKYRTKAWFAVMEMFSDNVMEDFDFDKGPALVVMRGEYGEKATFYGPFEAEDVAEFVAQNLLPLVTPITGETLRPVKEDGRPVVVAVLDSDGTPEAKQFIKKLKMAAPAYRKFVFTYVVGPEWPDFLRPFYIKKDTKLPTVFVWEDDTFVTSNNTDSFVGNSVESELSKLLHGFKDNTLKRQKMRTPSLYERATANLPLTAAYLFLIIAVLVMLLRGLDYSAFREDQEEYKGPTTGRWAEGRAPRYSAPGGDVKRD</sequence>
<evidence type="ECO:0000256" key="1">
    <source>
        <dbReference type="ARBA" id="ARBA00006347"/>
    </source>
</evidence>
<dbReference type="InterPro" id="IPR036249">
    <property type="entry name" value="Thioredoxin-like_sf"/>
</dbReference>
<dbReference type="Pfam" id="PF13848">
    <property type="entry name" value="Thioredoxin_6"/>
    <property type="match status" value="1"/>
</dbReference>
<keyword evidence="6" id="KW-1133">Transmembrane helix</keyword>
<keyword evidence="2" id="KW-0732">Signal</keyword>
<dbReference type="GO" id="GO:0003756">
    <property type="term" value="F:protein disulfide isomerase activity"/>
    <property type="evidence" value="ECO:0007669"/>
    <property type="project" value="TreeGrafter"/>
</dbReference>
<comment type="similarity">
    <text evidence="1">Belongs to the protein disulfide isomerase family.</text>
</comment>
<evidence type="ECO:0000256" key="2">
    <source>
        <dbReference type="ARBA" id="ARBA00022729"/>
    </source>
</evidence>
<gene>
    <name evidence="8" type="ORF">KC19_10G050500</name>
</gene>
<proteinExistence type="inferred from homology"/>
<dbReference type="FunFam" id="3.40.30.10:FF:000107">
    <property type="entry name" value="Protein disulfide-isomerase 5-2"/>
    <property type="match status" value="1"/>
</dbReference>